<evidence type="ECO:0000256" key="1">
    <source>
        <dbReference type="SAM" id="MobiDB-lite"/>
    </source>
</evidence>
<organism evidence="2 3">
    <name type="scientific">Alcanivorax borkumensis (strain ATCC 700651 / DSM 11573 / NCIMB 13689 / SK2)</name>
    <dbReference type="NCBI Taxonomy" id="393595"/>
    <lineage>
        <taxon>Bacteria</taxon>
        <taxon>Pseudomonadati</taxon>
        <taxon>Pseudomonadota</taxon>
        <taxon>Gammaproteobacteria</taxon>
        <taxon>Oceanospirillales</taxon>
        <taxon>Alcanivoracaceae</taxon>
        <taxon>Alcanivorax</taxon>
    </lineage>
</organism>
<proteinExistence type="predicted"/>
<protein>
    <submittedName>
        <fullName evidence="2">Uncharacterized protein</fullName>
    </submittedName>
</protein>
<accession>Q0VNN0</accession>
<dbReference type="KEGG" id="abo:ABO_1770"/>
<gene>
    <name evidence="2" type="ordered locus">ABO_1770</name>
</gene>
<dbReference type="AlphaFoldDB" id="Q0VNN0"/>
<keyword evidence="3" id="KW-1185">Reference proteome</keyword>
<dbReference type="Proteomes" id="UP000008871">
    <property type="component" value="Chromosome"/>
</dbReference>
<reference evidence="2 3" key="1">
    <citation type="journal article" date="2006" name="Nat. Biotechnol.">
        <title>Genome sequence of the ubiquitous hydrocarbon-degrading marine bacterium Alcanivorax borkumensis.</title>
        <authorList>
            <person name="Schneiker S."/>
            <person name="Martins dos Santos V.A.P."/>
            <person name="Bartels D."/>
            <person name="Bekel T."/>
            <person name="Brecht M."/>
            <person name="Buhrmester J."/>
            <person name="Chernikova T.N."/>
            <person name="Denaro R."/>
            <person name="Ferrer M."/>
            <person name="Gertler C."/>
            <person name="Goesmann A."/>
            <person name="Golyshina O.V."/>
            <person name="Kaminski F."/>
            <person name="Khachane A.N."/>
            <person name="Lang S."/>
            <person name="Linke B."/>
            <person name="McHardy A.C."/>
            <person name="Meyer F."/>
            <person name="Nechitaylo T."/>
            <person name="Puehler A."/>
            <person name="Regenhardt D."/>
            <person name="Rupp O."/>
            <person name="Sabirova J.S."/>
            <person name="Selbitschka W."/>
            <person name="Yakimov M.M."/>
            <person name="Timmis K.N."/>
            <person name="Vorhoelter F.-J."/>
            <person name="Weidner S."/>
            <person name="Kaiser O."/>
            <person name="Golyshin P.N."/>
        </authorList>
    </citation>
    <scope>NUCLEOTIDE SEQUENCE [LARGE SCALE GENOMIC DNA]</scope>
    <source>
        <strain evidence="3">ATCC 700651 / DSM 11573 / NCIMB 13689 / SK2</strain>
    </source>
</reference>
<name>Q0VNN0_ALCBS</name>
<feature type="region of interest" description="Disordered" evidence="1">
    <location>
        <begin position="47"/>
        <end position="70"/>
    </location>
</feature>
<evidence type="ECO:0000313" key="3">
    <source>
        <dbReference type="Proteomes" id="UP000008871"/>
    </source>
</evidence>
<dbReference type="EMBL" id="AM286690">
    <property type="protein sequence ID" value="CAL17218.1"/>
    <property type="molecule type" value="Genomic_DNA"/>
</dbReference>
<dbReference type="HOGENOM" id="CLU_2784693_0_0_6"/>
<evidence type="ECO:0000313" key="2">
    <source>
        <dbReference type="EMBL" id="CAL17218.1"/>
    </source>
</evidence>
<sequence length="70" mass="7683">MLVAGTAFSRIRNKVRETFATQYLACPWKKLSIYLATVINPVPAKLTESAPSAPAANTKPDYDGDWPECP</sequence>